<dbReference type="AlphaFoldDB" id="Q5GTZ5"/>
<sequence>MDVAVKASRISALTKVMLCAASTLMWRDEDRAARRHDPEFIFHRYFKRNSAEVRRRPRHADTNVAMLAVTFRGSFLTSGRWIYTCVCALLLAACSNAPTASPASPAAQAPAAQTSADAAACTAKGGQLRPVGRLQIPRCIVPYADAGKTCSDNADCSGDCLATSIVPTGAAATGTCQRDSDRFGSRQEVVGGKGQAALCID</sequence>
<protein>
    <submittedName>
        <fullName evidence="1">Hemolysin</fullName>
    </submittedName>
</protein>
<gene>
    <name evidence="1" type="primary">Hlx</name>
    <name evidence="1" type="ordered locus">XOO4574</name>
</gene>
<reference evidence="1 2" key="1">
    <citation type="journal article" date="2005" name="Nucleic Acids Res.">
        <title>The genome sequence of Xanthomonas oryzae pathovar oryzae KACC10331, the bacterial blight pathogen of rice.</title>
        <authorList>
            <person name="Lee B.M."/>
            <person name="Park Y.J."/>
            <person name="Park D.S."/>
            <person name="Kang H.W."/>
            <person name="Kim J.G."/>
            <person name="Song E.S."/>
            <person name="Park I.C."/>
            <person name="Yoon U.H."/>
            <person name="Hahn J.H."/>
            <person name="Koo B.S."/>
            <person name="Lee G.B."/>
            <person name="Kim H."/>
            <person name="Park H.S."/>
            <person name="Yoon K.O."/>
            <person name="Kim J.H."/>
            <person name="Jung C.H."/>
            <person name="Koh N.H."/>
            <person name="Seo J.S."/>
            <person name="Go S.J."/>
        </authorList>
    </citation>
    <scope>NUCLEOTIDE SEQUENCE [LARGE SCALE GENOMIC DNA]</scope>
    <source>
        <strain evidence="2">KACC10331 / KXO85</strain>
    </source>
</reference>
<evidence type="ECO:0000313" key="1">
    <source>
        <dbReference type="EMBL" id="AAW77828.1"/>
    </source>
</evidence>
<name>Q5GTZ5_XANOR</name>
<proteinExistence type="predicted"/>
<keyword evidence="2" id="KW-1185">Reference proteome</keyword>
<organism evidence="1 2">
    <name type="scientific">Xanthomonas oryzae pv. oryzae (strain KACC10331 / KXO85)</name>
    <dbReference type="NCBI Taxonomy" id="291331"/>
    <lineage>
        <taxon>Bacteria</taxon>
        <taxon>Pseudomonadati</taxon>
        <taxon>Pseudomonadota</taxon>
        <taxon>Gammaproteobacteria</taxon>
        <taxon>Lysobacterales</taxon>
        <taxon>Lysobacteraceae</taxon>
        <taxon>Xanthomonas</taxon>
    </lineage>
</organism>
<accession>Q5GTZ5</accession>
<evidence type="ECO:0000313" key="2">
    <source>
        <dbReference type="Proteomes" id="UP000006735"/>
    </source>
</evidence>
<dbReference type="KEGG" id="xoo:XOO4574"/>
<dbReference type="Proteomes" id="UP000006735">
    <property type="component" value="Chromosome"/>
</dbReference>
<dbReference type="HOGENOM" id="CLU_1460754_0_0_6"/>
<dbReference type="EMBL" id="AE013598">
    <property type="protein sequence ID" value="AAW77828.1"/>
    <property type="molecule type" value="Genomic_DNA"/>
</dbReference>